<name>A0A171KTB8_9BURK</name>
<comment type="caution">
    <text evidence="2">The sequence shown here is derived from an EMBL/GenBank/DDBJ whole genome shotgun (WGS) entry which is preliminary data.</text>
</comment>
<dbReference type="EMBL" id="LBNE01000003">
    <property type="protein sequence ID" value="KKO72135.1"/>
    <property type="molecule type" value="Genomic_DNA"/>
</dbReference>
<protein>
    <submittedName>
        <fullName evidence="2">Uncharacterized protein</fullName>
    </submittedName>
</protein>
<keyword evidence="3" id="KW-1185">Reference proteome</keyword>
<gene>
    <name evidence="2" type="ORF">AAV32_07290</name>
</gene>
<reference evidence="2 3" key="1">
    <citation type="submission" date="2015-04" db="EMBL/GenBank/DDBJ databases">
        <title>Genome sequence of Kerstersia gyiorum CG1.</title>
        <authorList>
            <person name="Greninger A.L."/>
            <person name="Kozyreva V."/>
            <person name="Chaturvedi V."/>
        </authorList>
    </citation>
    <scope>NUCLEOTIDE SEQUENCE [LARGE SCALE GENOMIC DNA]</scope>
    <source>
        <strain evidence="2 3">CG1</strain>
    </source>
</reference>
<accession>A0A171KTB8</accession>
<organism evidence="2 3">
    <name type="scientific">Kerstersia gyiorum</name>
    <dbReference type="NCBI Taxonomy" id="206506"/>
    <lineage>
        <taxon>Bacteria</taxon>
        <taxon>Pseudomonadati</taxon>
        <taxon>Pseudomonadota</taxon>
        <taxon>Betaproteobacteria</taxon>
        <taxon>Burkholderiales</taxon>
        <taxon>Alcaligenaceae</taxon>
        <taxon>Kerstersia</taxon>
    </lineage>
</organism>
<evidence type="ECO:0000256" key="1">
    <source>
        <dbReference type="SAM" id="MobiDB-lite"/>
    </source>
</evidence>
<proteinExistence type="predicted"/>
<dbReference type="AlphaFoldDB" id="A0A171KTB8"/>
<dbReference type="Proteomes" id="UP000078084">
    <property type="component" value="Unassembled WGS sequence"/>
</dbReference>
<feature type="region of interest" description="Disordered" evidence="1">
    <location>
        <begin position="88"/>
        <end position="110"/>
    </location>
</feature>
<evidence type="ECO:0000313" key="2">
    <source>
        <dbReference type="EMBL" id="KKO72135.1"/>
    </source>
</evidence>
<evidence type="ECO:0000313" key="3">
    <source>
        <dbReference type="Proteomes" id="UP000078084"/>
    </source>
</evidence>
<sequence length="154" mass="16276">MKKQLAYRISGYDHIVRNILDHDATRSDNDITANIDELTGTCADAYPAGTPNMSGTRKICPGADMDSIIQRAIMVYGGASVDDAGLSQAGPNIDDSLGENHGSHADSSVPAEGGCRMNDRGNFCAGIGQCILYLQSDVIIADCNNHSIKSTCIP</sequence>